<proteinExistence type="predicted"/>
<feature type="transmembrane region" description="Helical" evidence="6">
    <location>
        <begin position="411"/>
        <end position="433"/>
    </location>
</feature>
<evidence type="ECO:0000256" key="3">
    <source>
        <dbReference type="ARBA" id="ARBA00022989"/>
    </source>
</evidence>
<dbReference type="Gene3D" id="1.25.40.10">
    <property type="entry name" value="Tetratricopeptide repeat domain"/>
    <property type="match status" value="1"/>
</dbReference>
<name>A0A1J4RS32_9BACT</name>
<feature type="transmembrane region" description="Helical" evidence="6">
    <location>
        <begin position="185"/>
        <end position="212"/>
    </location>
</feature>
<dbReference type="STRING" id="1805034.AUJ59_03600"/>
<reference evidence="8 9" key="1">
    <citation type="journal article" date="2016" name="Environ. Microbiol.">
        <title>Genomic resolution of a cold subsurface aquifer community provides metabolic insights for novel microbes adapted to high CO concentrations.</title>
        <authorList>
            <person name="Probst A.J."/>
            <person name="Castelle C.J."/>
            <person name="Singh A."/>
            <person name="Brown C.T."/>
            <person name="Anantharaman K."/>
            <person name="Sharon I."/>
            <person name="Hug L.A."/>
            <person name="Burstein D."/>
            <person name="Emerson J.B."/>
            <person name="Thomas B.C."/>
            <person name="Banfield J.F."/>
        </authorList>
    </citation>
    <scope>NUCLEOTIDE SEQUENCE [LARGE SCALE GENOMIC DNA]</scope>
    <source>
        <strain evidence="8">CG1_02_47_37</strain>
    </source>
</reference>
<protein>
    <recommendedName>
        <fullName evidence="7">O-antigen ligase-related domain-containing protein</fullName>
    </recommendedName>
</protein>
<feature type="transmembrane region" description="Helical" evidence="6">
    <location>
        <begin position="121"/>
        <end position="138"/>
    </location>
</feature>
<evidence type="ECO:0000256" key="4">
    <source>
        <dbReference type="ARBA" id="ARBA00023136"/>
    </source>
</evidence>
<feature type="transmembrane region" description="Helical" evidence="6">
    <location>
        <begin position="7"/>
        <end position="25"/>
    </location>
</feature>
<evidence type="ECO:0000256" key="2">
    <source>
        <dbReference type="ARBA" id="ARBA00022692"/>
    </source>
</evidence>
<dbReference type="SUPFAM" id="SSF48452">
    <property type="entry name" value="TPR-like"/>
    <property type="match status" value="1"/>
</dbReference>
<evidence type="ECO:0000313" key="8">
    <source>
        <dbReference type="EMBL" id="OIN88694.1"/>
    </source>
</evidence>
<dbReference type="AlphaFoldDB" id="A0A1J4RS32"/>
<dbReference type="Pfam" id="PF04932">
    <property type="entry name" value="Wzy_C"/>
    <property type="match status" value="1"/>
</dbReference>
<feature type="domain" description="O-antigen ligase-related" evidence="7">
    <location>
        <begin position="184"/>
        <end position="332"/>
    </location>
</feature>
<dbReference type="PANTHER" id="PTHR37422:SF13">
    <property type="entry name" value="LIPOPOLYSACCHARIDE BIOSYNTHESIS PROTEIN PA4999-RELATED"/>
    <property type="match status" value="1"/>
</dbReference>
<dbReference type="SMART" id="SM00028">
    <property type="entry name" value="TPR"/>
    <property type="match status" value="3"/>
</dbReference>
<organism evidence="8 9">
    <name type="scientific">Candidatus Beckwithbacteria bacterium CG1_02_47_37</name>
    <dbReference type="NCBI Taxonomy" id="1805034"/>
    <lineage>
        <taxon>Bacteria</taxon>
        <taxon>Candidatus Beckwithiibacteriota</taxon>
    </lineage>
</organism>
<sequence length="635" mass="71858">MIAAAFYLLFIIVPLILTPWNFELFEFNKMLTVYAGAIIIAGAWAVESIRSHRFIFRRTPLDLPLVLFLISQIISTILSIDRHTSIWGYYSRFHGGLLSTISYLTLYWAYAAFMTDKTKKAVAVILSTGLVVSLYGIAEHFGIDKHIWVQDVQNRVFSTLGQPNWLAAYLIMLIPLSLPRWPLTAIYLLALYFTKSRSGFLALAAAALVYGLMRWRKTTLFFIAFILVFMYFARPYLPQLQPTGGLANEVPLAQSGGSSSSDIRQVVWRGAIDIWKHYPVFGSGVETFAYSYYNFRPVEHNLLSEWDFLYNKAHNEFLNFLATTGAFGLGSYLLLIGWFTIWCIQSIKTHTRSQMILYSSLLAGYIGAGVSNFFGFSVVPVALMFFLWPAIALAKAADPEAKPAYPINNFQAISIAIISLLTLFGLLFVVKLWRADYLYNLGKNQAKAKRLQEGWQNLSRAVQLSPKEPVFRNDLAETEAQLAVAYASPSAQTAKKFKDQAVKNADLVIAQNPVNLNFWRSRIKIFLTLAELDPDYYNEVLRSFDQAITLVPTDAKLTYNLGLVYNQLGQTGLSEQLLVKTVGIKPNYEAARNSLGSLYEQTQRPELAREQYEYILDYLNPGNQVVKERLELLSI</sequence>
<feature type="transmembrane region" description="Helical" evidence="6">
    <location>
        <begin position="362"/>
        <end position="391"/>
    </location>
</feature>
<dbReference type="PROSITE" id="PS50005">
    <property type="entry name" value="TPR"/>
    <property type="match status" value="1"/>
</dbReference>
<comment type="subcellular location">
    <subcellularLocation>
        <location evidence="1">Membrane</location>
        <topology evidence="1">Multi-pass membrane protein</topology>
    </subcellularLocation>
</comment>
<feature type="repeat" description="TPR" evidence="5">
    <location>
        <begin position="435"/>
        <end position="468"/>
    </location>
</feature>
<evidence type="ECO:0000256" key="1">
    <source>
        <dbReference type="ARBA" id="ARBA00004141"/>
    </source>
</evidence>
<feature type="transmembrane region" description="Helical" evidence="6">
    <location>
        <begin position="219"/>
        <end position="237"/>
    </location>
</feature>
<feature type="transmembrane region" description="Helical" evidence="6">
    <location>
        <begin position="86"/>
        <end position="109"/>
    </location>
</feature>
<comment type="caution">
    <text evidence="8">The sequence shown here is derived from an EMBL/GenBank/DDBJ whole genome shotgun (WGS) entry which is preliminary data.</text>
</comment>
<dbReference type="PANTHER" id="PTHR37422">
    <property type="entry name" value="TEICHURONIC ACID BIOSYNTHESIS PROTEIN TUAE"/>
    <property type="match status" value="1"/>
</dbReference>
<keyword evidence="3 6" id="KW-1133">Transmembrane helix</keyword>
<evidence type="ECO:0000256" key="6">
    <source>
        <dbReference type="SAM" id="Phobius"/>
    </source>
</evidence>
<dbReference type="EMBL" id="MNUI01000063">
    <property type="protein sequence ID" value="OIN88694.1"/>
    <property type="molecule type" value="Genomic_DNA"/>
</dbReference>
<gene>
    <name evidence="8" type="ORF">AUJ59_03600</name>
</gene>
<dbReference type="GO" id="GO:0016020">
    <property type="term" value="C:membrane"/>
    <property type="evidence" value="ECO:0007669"/>
    <property type="project" value="UniProtKB-SubCell"/>
</dbReference>
<keyword evidence="2 6" id="KW-0812">Transmembrane</keyword>
<accession>A0A1J4RS32</accession>
<keyword evidence="5" id="KW-0802">TPR repeat</keyword>
<dbReference type="Proteomes" id="UP000183144">
    <property type="component" value="Unassembled WGS sequence"/>
</dbReference>
<evidence type="ECO:0000313" key="9">
    <source>
        <dbReference type="Proteomes" id="UP000183144"/>
    </source>
</evidence>
<dbReference type="InterPro" id="IPR051533">
    <property type="entry name" value="WaaL-like"/>
</dbReference>
<dbReference type="InterPro" id="IPR007016">
    <property type="entry name" value="O-antigen_ligase-rel_domated"/>
</dbReference>
<dbReference type="InterPro" id="IPR019734">
    <property type="entry name" value="TPR_rpt"/>
</dbReference>
<feature type="transmembrane region" description="Helical" evidence="6">
    <location>
        <begin position="31"/>
        <end position="49"/>
    </location>
</feature>
<evidence type="ECO:0000259" key="7">
    <source>
        <dbReference type="Pfam" id="PF04932"/>
    </source>
</evidence>
<dbReference type="InterPro" id="IPR011990">
    <property type="entry name" value="TPR-like_helical_dom_sf"/>
</dbReference>
<evidence type="ECO:0000256" key="5">
    <source>
        <dbReference type="PROSITE-ProRule" id="PRU00339"/>
    </source>
</evidence>
<feature type="transmembrane region" description="Helical" evidence="6">
    <location>
        <begin position="317"/>
        <end position="341"/>
    </location>
</feature>
<keyword evidence="4 6" id="KW-0472">Membrane</keyword>